<comment type="caution">
    <text evidence="3">The sequence shown here is derived from an EMBL/GenBank/DDBJ whole genome shotgun (WGS) entry which is preliminary data.</text>
</comment>
<evidence type="ECO:0000313" key="4">
    <source>
        <dbReference type="Proteomes" id="UP000440578"/>
    </source>
</evidence>
<evidence type="ECO:0000313" key="3">
    <source>
        <dbReference type="EMBL" id="KAF0297725.1"/>
    </source>
</evidence>
<evidence type="ECO:0000259" key="1">
    <source>
        <dbReference type="Pfam" id="PF21787"/>
    </source>
</evidence>
<organism evidence="3 4">
    <name type="scientific">Amphibalanus amphitrite</name>
    <name type="common">Striped barnacle</name>
    <name type="synonym">Balanus amphitrite</name>
    <dbReference type="NCBI Taxonomy" id="1232801"/>
    <lineage>
        <taxon>Eukaryota</taxon>
        <taxon>Metazoa</taxon>
        <taxon>Ecdysozoa</taxon>
        <taxon>Arthropoda</taxon>
        <taxon>Crustacea</taxon>
        <taxon>Multicrustacea</taxon>
        <taxon>Cirripedia</taxon>
        <taxon>Thoracica</taxon>
        <taxon>Thoracicalcarea</taxon>
        <taxon>Balanomorpha</taxon>
        <taxon>Balanoidea</taxon>
        <taxon>Balanidae</taxon>
        <taxon>Amphibalaninae</taxon>
        <taxon>Amphibalanus</taxon>
    </lineage>
</organism>
<feature type="domain" description="Transposable element P transposase-like RNase H" evidence="1">
    <location>
        <begin position="1"/>
        <end position="55"/>
    </location>
</feature>
<name>A0A6A4VUD0_AMPAM</name>
<evidence type="ECO:0000259" key="2">
    <source>
        <dbReference type="Pfam" id="PF21788"/>
    </source>
</evidence>
<dbReference type="InterPro" id="IPR048365">
    <property type="entry name" value="TNP-like_RNaseH_N"/>
</dbReference>
<gene>
    <name evidence="3" type="primary">T_155</name>
    <name evidence="3" type="ORF">FJT64_004842</name>
</gene>
<dbReference type="Pfam" id="PF21788">
    <property type="entry name" value="TNP-like_GBD"/>
    <property type="match status" value="1"/>
</dbReference>
<reference evidence="3 4" key="1">
    <citation type="submission" date="2019-07" db="EMBL/GenBank/DDBJ databases">
        <title>Draft genome assembly of a fouling barnacle, Amphibalanus amphitrite (Darwin, 1854): The first reference genome for Thecostraca.</title>
        <authorList>
            <person name="Kim W."/>
        </authorList>
    </citation>
    <scope>NUCLEOTIDE SEQUENCE [LARGE SCALE GENOMIC DNA]</scope>
    <source>
        <strain evidence="3">SNU_AA5</strain>
        <tissue evidence="3">Soma without cirri and trophi</tissue>
    </source>
</reference>
<accession>A0A6A4VUD0</accession>
<dbReference type="Pfam" id="PF21787">
    <property type="entry name" value="TNP-like_RNaseH_N"/>
    <property type="match status" value="1"/>
</dbReference>
<proteinExistence type="predicted"/>
<feature type="domain" description="Transposable element P transposase-like GTP-binding insertion" evidence="2">
    <location>
        <begin position="92"/>
        <end position="199"/>
    </location>
</feature>
<dbReference type="InterPro" id="IPR048366">
    <property type="entry name" value="TNP-like_GBD"/>
</dbReference>
<dbReference type="EMBL" id="VIIS01001475">
    <property type="protein sequence ID" value="KAF0297725.1"/>
    <property type="molecule type" value="Genomic_DNA"/>
</dbReference>
<dbReference type="Proteomes" id="UP000440578">
    <property type="component" value="Unassembled WGS sequence"/>
</dbReference>
<keyword evidence="4" id="KW-1185">Reference proteome</keyword>
<sequence>MMVRSLCSHWKQPLYFDFDQTMTREILFEAIRGVEEAGYRVVAIVSDLGATNRKLLWTEKSLGGLGVSHDEAYFEHPNYPTRKIYTFADTPHLLKLLRNHIVDEGLRLPSGTVINKDVFLKLLAADSGEFRLAHKLELKHVQNKGQERQRVFLAAQLLSERVGHAIAHCFGEQHAEEAAFVILVDQVFDTLNSRHPMDPKVHRSGFGMEHALDQQYTCLMEFTRLMRESRVVGHRSLLPFQQGFIMTSCALRGLYSTVTRPEFAMKYVLTSRLNQDCVENFFSQVYFWKTLARISLSFARVFHYR</sequence>
<protein>
    <submittedName>
        <fullName evidence="3">Transposable element P transposase</fullName>
    </submittedName>
</protein>
<dbReference type="AlphaFoldDB" id="A0A6A4VUD0"/>